<accession>A0A1X7SLC3</accession>
<organism evidence="1">
    <name type="scientific">Amphimedon queenslandica</name>
    <name type="common">Sponge</name>
    <dbReference type="NCBI Taxonomy" id="400682"/>
    <lineage>
        <taxon>Eukaryota</taxon>
        <taxon>Metazoa</taxon>
        <taxon>Porifera</taxon>
        <taxon>Demospongiae</taxon>
        <taxon>Heteroscleromorpha</taxon>
        <taxon>Haplosclerida</taxon>
        <taxon>Niphatidae</taxon>
        <taxon>Amphimedon</taxon>
    </lineage>
</organism>
<dbReference type="SUPFAM" id="SSF140996">
    <property type="entry name" value="Hermes dimerisation domain"/>
    <property type="match status" value="1"/>
</dbReference>
<evidence type="ECO:0000313" key="1">
    <source>
        <dbReference type="EnsemblMetazoa" id="Aqu2.1.02942_001"/>
    </source>
</evidence>
<evidence type="ECO:0008006" key="2">
    <source>
        <dbReference type="Google" id="ProtNLM"/>
    </source>
</evidence>
<dbReference type="EnsemblMetazoa" id="Aqu2.1.02942_001">
    <property type="protein sequence ID" value="Aqu2.1.02942_001"/>
    <property type="gene ID" value="Aqu2.1.02942"/>
</dbReference>
<dbReference type="OrthoDB" id="10046233at2759"/>
<dbReference type="AlphaFoldDB" id="A0A1X7SLC3"/>
<reference evidence="1" key="1">
    <citation type="submission" date="2017-05" db="UniProtKB">
        <authorList>
            <consortium name="EnsemblMetazoa"/>
        </authorList>
    </citation>
    <scope>IDENTIFICATION</scope>
</reference>
<proteinExistence type="predicted"/>
<dbReference type="InParanoid" id="A0A1X7SLC3"/>
<protein>
    <recommendedName>
        <fullName evidence="2">HAT C-terminal dimerisation domain-containing protein</fullName>
    </recommendedName>
</protein>
<name>A0A1X7SLC3_AMPQE</name>
<sequence>MAKTILVKKASVAIMGMIVQDLIPPHVIEKNGFCNLIHLLDPKYTIVSRQHLQYKLIPEKVESDRRNIIQQLNRITFSVALDLWT</sequence>